<evidence type="ECO:0000256" key="7">
    <source>
        <dbReference type="ARBA" id="ARBA00023128"/>
    </source>
</evidence>
<evidence type="ECO:0000256" key="5">
    <source>
        <dbReference type="ARBA" id="ARBA00022970"/>
    </source>
</evidence>
<sequence>MSATSKTPVSAENAYPPFQLGKPRFDQDLSLLEPPCPHQLKRFVMGYVGAVTSAVSIAAGLSLLIRRASAFSHTTKMLIQRFVPFPAVATASTCNVVLMRNSELVEGIEVFDRNGRVIGTSKAAAKKTALTRMFLPAPILIIPPVVMSFLEKTKFLKTYPRMHLPINSVVCTLAFGFALPVAIALFPQVSHVSVPHGLFLRCSRFPTAHSQIPLQTPHGE</sequence>
<keyword evidence="11" id="KW-1185">Reference proteome</keyword>
<name>A0A2T7PB28_POMCA</name>
<dbReference type="PANTHER" id="PTHR11153">
    <property type="entry name" value="SIDEROFLEXIN"/>
    <property type="match status" value="1"/>
</dbReference>
<dbReference type="PANTHER" id="PTHR11153:SF6">
    <property type="entry name" value="SIDEROFLEXIN-5"/>
    <property type="match status" value="1"/>
</dbReference>
<evidence type="ECO:0000256" key="2">
    <source>
        <dbReference type="ARBA" id="ARBA00005974"/>
    </source>
</evidence>
<evidence type="ECO:0000256" key="3">
    <source>
        <dbReference type="ARBA" id="ARBA00022448"/>
    </source>
</evidence>
<dbReference type="STRING" id="400727.A0A2T7PB28"/>
<dbReference type="Pfam" id="PF03820">
    <property type="entry name" value="SFXNs"/>
    <property type="match status" value="1"/>
</dbReference>
<dbReference type="OrthoDB" id="6608471at2759"/>
<comment type="subcellular location">
    <subcellularLocation>
        <location evidence="1">Mitochondrion membrane</location>
        <topology evidence="1">Multi-pass membrane protein</topology>
    </subcellularLocation>
</comment>
<comment type="similarity">
    <text evidence="2">Belongs to the sideroflexin family.</text>
</comment>
<evidence type="ECO:0000313" key="10">
    <source>
        <dbReference type="EMBL" id="PVD30616.1"/>
    </source>
</evidence>
<comment type="caution">
    <text evidence="10">The sequence shown here is derived from an EMBL/GenBank/DDBJ whole genome shotgun (WGS) entry which is preliminary data.</text>
</comment>
<dbReference type="GO" id="GO:1990542">
    <property type="term" value="P:mitochondrial transmembrane transport"/>
    <property type="evidence" value="ECO:0007669"/>
    <property type="project" value="TreeGrafter"/>
</dbReference>
<accession>A0A2T7PB28</accession>
<feature type="transmembrane region" description="Helical" evidence="9">
    <location>
        <begin position="44"/>
        <end position="66"/>
    </location>
</feature>
<dbReference type="GO" id="GO:0005743">
    <property type="term" value="C:mitochondrial inner membrane"/>
    <property type="evidence" value="ECO:0007669"/>
    <property type="project" value="TreeGrafter"/>
</dbReference>
<keyword evidence="7" id="KW-0496">Mitochondrion</keyword>
<evidence type="ECO:0000256" key="6">
    <source>
        <dbReference type="ARBA" id="ARBA00022989"/>
    </source>
</evidence>
<proteinExistence type="inferred from homology"/>
<keyword evidence="6 9" id="KW-1133">Transmembrane helix</keyword>
<organism evidence="10 11">
    <name type="scientific">Pomacea canaliculata</name>
    <name type="common">Golden apple snail</name>
    <dbReference type="NCBI Taxonomy" id="400727"/>
    <lineage>
        <taxon>Eukaryota</taxon>
        <taxon>Metazoa</taxon>
        <taxon>Spiralia</taxon>
        <taxon>Lophotrochozoa</taxon>
        <taxon>Mollusca</taxon>
        <taxon>Gastropoda</taxon>
        <taxon>Caenogastropoda</taxon>
        <taxon>Architaenioglossa</taxon>
        <taxon>Ampullarioidea</taxon>
        <taxon>Ampullariidae</taxon>
        <taxon>Pomacea</taxon>
    </lineage>
</organism>
<dbReference type="Proteomes" id="UP000245119">
    <property type="component" value="Linkage Group LG5"/>
</dbReference>
<evidence type="ECO:0000256" key="8">
    <source>
        <dbReference type="ARBA" id="ARBA00023136"/>
    </source>
</evidence>
<evidence type="ECO:0000256" key="1">
    <source>
        <dbReference type="ARBA" id="ARBA00004225"/>
    </source>
</evidence>
<dbReference type="EMBL" id="PZQS01000005">
    <property type="protein sequence ID" value="PVD30616.1"/>
    <property type="molecule type" value="Genomic_DNA"/>
</dbReference>
<gene>
    <name evidence="10" type="ORF">C0Q70_09889</name>
</gene>
<reference evidence="10 11" key="1">
    <citation type="submission" date="2018-04" db="EMBL/GenBank/DDBJ databases">
        <title>The genome of golden apple snail Pomacea canaliculata provides insight into stress tolerance and invasive adaptation.</title>
        <authorList>
            <person name="Liu C."/>
            <person name="Liu B."/>
            <person name="Ren Y."/>
            <person name="Zhang Y."/>
            <person name="Wang H."/>
            <person name="Li S."/>
            <person name="Jiang F."/>
            <person name="Yin L."/>
            <person name="Zhang G."/>
            <person name="Qian W."/>
            <person name="Fan W."/>
        </authorList>
    </citation>
    <scope>NUCLEOTIDE SEQUENCE [LARGE SCALE GENOMIC DNA]</scope>
    <source>
        <strain evidence="10">SZHN2017</strain>
        <tissue evidence="10">Muscle</tissue>
    </source>
</reference>
<dbReference type="GO" id="GO:0006865">
    <property type="term" value="P:amino acid transport"/>
    <property type="evidence" value="ECO:0007669"/>
    <property type="project" value="UniProtKB-KW"/>
</dbReference>
<keyword evidence="5" id="KW-0029">Amino-acid transport</keyword>
<feature type="transmembrane region" description="Helical" evidence="9">
    <location>
        <begin position="162"/>
        <end position="186"/>
    </location>
</feature>
<evidence type="ECO:0008006" key="12">
    <source>
        <dbReference type="Google" id="ProtNLM"/>
    </source>
</evidence>
<dbReference type="AlphaFoldDB" id="A0A2T7PB28"/>
<keyword evidence="3" id="KW-0813">Transport</keyword>
<dbReference type="InterPro" id="IPR004686">
    <property type="entry name" value="Mtc"/>
</dbReference>
<evidence type="ECO:0000313" key="11">
    <source>
        <dbReference type="Proteomes" id="UP000245119"/>
    </source>
</evidence>
<protein>
    <recommendedName>
        <fullName evidence="12">Sideroflexin</fullName>
    </recommendedName>
</protein>
<evidence type="ECO:0000256" key="9">
    <source>
        <dbReference type="SAM" id="Phobius"/>
    </source>
</evidence>
<feature type="transmembrane region" description="Helical" evidence="9">
    <location>
        <begin position="78"/>
        <end position="98"/>
    </location>
</feature>
<feature type="transmembrane region" description="Helical" evidence="9">
    <location>
        <begin position="133"/>
        <end position="150"/>
    </location>
</feature>
<keyword evidence="4 9" id="KW-0812">Transmembrane</keyword>
<dbReference type="GO" id="GO:0015075">
    <property type="term" value="F:monoatomic ion transmembrane transporter activity"/>
    <property type="evidence" value="ECO:0007669"/>
    <property type="project" value="InterPro"/>
</dbReference>
<keyword evidence="8 9" id="KW-0472">Membrane</keyword>
<evidence type="ECO:0000256" key="4">
    <source>
        <dbReference type="ARBA" id="ARBA00022692"/>
    </source>
</evidence>